<protein>
    <recommendedName>
        <fullName evidence="13">Cation-transporting ATPase</fullName>
        <ecNumber evidence="13">7.2.2.-</ecNumber>
    </recommendedName>
</protein>
<dbReference type="Gene3D" id="3.40.1110.10">
    <property type="entry name" value="Calcium-transporting ATPase, cytoplasmic domain N"/>
    <property type="match status" value="1"/>
</dbReference>
<evidence type="ECO:0000256" key="5">
    <source>
        <dbReference type="ARBA" id="ARBA00022723"/>
    </source>
</evidence>
<keyword evidence="3" id="KW-0597">Phosphoprotein</keyword>
<dbReference type="PRINTS" id="PR00119">
    <property type="entry name" value="CATATPASE"/>
</dbReference>
<feature type="compositionally biased region" description="Polar residues" evidence="14">
    <location>
        <begin position="172"/>
        <end position="182"/>
    </location>
</feature>
<proteinExistence type="inferred from homology"/>
<comment type="catalytic activity">
    <reaction evidence="12 13">
        <text>ATP + H2O = ADP + phosphate + H(+)</text>
        <dbReference type="Rhea" id="RHEA:13065"/>
        <dbReference type="ChEBI" id="CHEBI:15377"/>
        <dbReference type="ChEBI" id="CHEBI:15378"/>
        <dbReference type="ChEBI" id="CHEBI:30616"/>
        <dbReference type="ChEBI" id="CHEBI:43474"/>
        <dbReference type="ChEBI" id="CHEBI:456216"/>
    </reaction>
</comment>
<comment type="subcellular location">
    <subcellularLocation>
        <location evidence="1 13">Membrane</location>
        <topology evidence="1 13">Multi-pass membrane protein</topology>
    </subcellularLocation>
</comment>
<keyword evidence="5 13" id="KW-0479">Metal-binding</keyword>
<dbReference type="PANTHER" id="PTHR45630:SF8">
    <property type="entry name" value="CATION-TRANSPORTING ATPASE"/>
    <property type="match status" value="1"/>
</dbReference>
<dbReference type="FunFam" id="1.20.1110.10:FF:000032">
    <property type="entry name" value="Cation-transporting ATPase"/>
    <property type="match status" value="1"/>
</dbReference>
<dbReference type="InterPro" id="IPR006544">
    <property type="entry name" value="P-type_TPase_V"/>
</dbReference>
<feature type="transmembrane region" description="Helical" evidence="13">
    <location>
        <begin position="1333"/>
        <end position="1351"/>
    </location>
</feature>
<dbReference type="PANTHER" id="PTHR45630">
    <property type="entry name" value="CATION-TRANSPORTING ATPASE-RELATED"/>
    <property type="match status" value="1"/>
</dbReference>
<evidence type="ECO:0000256" key="1">
    <source>
        <dbReference type="ARBA" id="ARBA00004141"/>
    </source>
</evidence>
<feature type="domain" description="P-type ATPase A" evidence="15">
    <location>
        <begin position="541"/>
        <end position="667"/>
    </location>
</feature>
<reference evidence="18" key="2">
    <citation type="journal article" date="2013" name="G3 (Bethesda)">
        <title>Genomes of Ashbya fungi isolated from insects reveal four mating-type loci, numerous translocations, lack of transposons, and distinct gene duplications.</title>
        <authorList>
            <person name="Dietrich F.S."/>
            <person name="Voegeli S."/>
            <person name="Kuo S."/>
            <person name="Philippsen P."/>
        </authorList>
    </citation>
    <scope>GENOME REANNOTATION</scope>
    <source>
        <strain evidence="18">ATCC 10895 / CBS 109.51 / FGSC 9923 / NRRL Y-1056</strain>
    </source>
</reference>
<evidence type="ECO:0000256" key="4">
    <source>
        <dbReference type="ARBA" id="ARBA00022692"/>
    </source>
</evidence>
<keyword evidence="4 13" id="KW-0812">Transmembrane</keyword>
<feature type="region of interest" description="Disordered" evidence="14">
    <location>
        <begin position="152"/>
        <end position="211"/>
    </location>
</feature>
<dbReference type="Pfam" id="PF13246">
    <property type="entry name" value="Cation_ATPase"/>
    <property type="match status" value="1"/>
</dbReference>
<dbReference type="PROSITE" id="PS00154">
    <property type="entry name" value="ATPASE_E1_E2"/>
    <property type="match status" value="1"/>
</dbReference>
<dbReference type="GO" id="GO:0015662">
    <property type="term" value="F:P-type ion transporter activity"/>
    <property type="evidence" value="ECO:0007669"/>
    <property type="project" value="InterPro"/>
</dbReference>
<dbReference type="SUPFAM" id="SSF81660">
    <property type="entry name" value="Metal cation-transporting ATPase, ATP-binding domain N"/>
    <property type="match status" value="1"/>
</dbReference>
<dbReference type="HOGENOM" id="CLU_001828_1_1_1"/>
<dbReference type="NCBIfam" id="TIGR01494">
    <property type="entry name" value="ATPase_P-type"/>
    <property type="match status" value="2"/>
</dbReference>
<sequence length="1449" mass="163174">MSFDSRNAGSFSSNNARFRASFSSTKTTSSSNTMTSSTILEQRNSEAYAGASFEAVPSSIVSFHHPHSYRSGAFGSVDMLERSRRNTGSESVLLSPVRSRTSEISRTPSRATHFRFFSEQQLENAEGAASTLEYTDYDTDWDATPAYEQERLHMNPRSSRSSLRNGSVGRGPSSTRAQSIQSYGAMDNHRGRAPYDGGSPRSSSSSSQYTFRERIPIEVEEEVGSVELADDNISSGHSDAESEDGLLNDDNRFTIDEVSEPQYVSGKKAYHAEYLKPRYHDRFYPRNVPHLHMQRFYIAEEDMVVGIAGYRTSAWKTYIYNIFCCLTLGMLYILCKWIPRYKVKFCGSKTFLGKAEWVVVENQYSELSIINVKRIWYNRPLSTVLPLKRGLLNSRHYHHESEENPNIPILISFEYRYLTLIYSPLTDIFQTNTNWADPDWTDLSLVSRGLPNNIHEDRMIAFGKNSINLRQKTTSQILFDEALHPFYIFQIFSIILWMFDAYYYYATCIFIISVLSVIDTLVETKQSSERLSELSQFYCDVRVYRDGFWSQVPSSDLVPGDIYELTDPSLSLLPCDSILISGDCLVNESMLTGESVPVSKVAATRETMLQLLDDFMDTQLSSFVSKSFLFNGTKLIRVRATAGQSIALGMVARTGFSTTKGSLVRSMVFPKPTGFKFYEDSFKYIGYISIIALFGFAVSFIQFLRLGLDKRTMILRALDIITVVVPPALPASLSIGTGFALNRLKKKGIFCISPTRVNVGGKIDVMCFDKTGTLTEDGLDVLGVHVVQPLQQEMKISKLVTDVKDLLQSLSLSDCVSTRDMKAKNFLVSLLTCHSLRMVDGELLGDPLDFKMFQFTKWSYEEETANRKFHSLYEERHDGSTLPENSSIAPAIVHPSGNDGFIESDPSNVIGIVRSFEFLSNLRRMSVIVKPFSENVFMSFTKGAPEVIFELCSKQTLPLDYEALLHHYTHNGYRVIACAGKKLTRQSWLYSQKVSREEIESNLEFLGFIIFENKLKGTTKETLESLHRADIRTIMCTGDNVLTAISVGREAGLVESPRVFVSVINDIDTSQEGDIITWQNVANSSDTLDSVTLRPLSGDTDDYTLAVTGEVFRLLFKTDKSQIEEVINNILLKTSIYARMSPDEKHELVERLQSIGYQVGFCGDGANDCGALKAADIGISLSEAEASVAAPFTSRLFEISCVLDVMKEGRAALVTSFACFQYMSLYSATQFVTILILYSRGSNLGDFQFLYIDLFLIVPLAVFMSWSKPYEVLAKKRPTANLVSPKILIPLLVHIVILFVFQLVPWLAVQHMKWYRQPVVGDDEHVASSDNTILFFVSNFQYILVAVVLSVGPPYREPMSKNVGFIADVLVSLVASCRIMFLSPDSTLGRLFQLTEASHPFCLLIIGWVFLNYYAQLYIPPAFKTLFKKKRSSKKYKNILLDYQRLATA</sequence>
<feature type="transmembrane region" description="Helical" evidence="13">
    <location>
        <begin position="684"/>
        <end position="708"/>
    </location>
</feature>
<dbReference type="GO" id="GO:0016887">
    <property type="term" value="F:ATP hydrolysis activity"/>
    <property type="evidence" value="ECO:0007669"/>
    <property type="project" value="InterPro"/>
</dbReference>
<dbReference type="GO" id="GO:0005524">
    <property type="term" value="F:ATP binding"/>
    <property type="evidence" value="ECO:0007669"/>
    <property type="project" value="UniProtKB-UniRule"/>
</dbReference>
<dbReference type="InterPro" id="IPR018303">
    <property type="entry name" value="ATPase_P-typ_P_site"/>
</dbReference>
<feature type="transmembrane region" description="Helical" evidence="13">
    <location>
        <begin position="502"/>
        <end position="522"/>
    </location>
</feature>
<name>Q752K7_EREGS</name>
<dbReference type="STRING" id="284811.Q752K7"/>
<evidence type="ECO:0000256" key="6">
    <source>
        <dbReference type="ARBA" id="ARBA00022741"/>
    </source>
</evidence>
<evidence type="ECO:0000259" key="16">
    <source>
        <dbReference type="Pfam" id="PF12409"/>
    </source>
</evidence>
<dbReference type="SUPFAM" id="SSF81665">
    <property type="entry name" value="Calcium ATPase, transmembrane domain M"/>
    <property type="match status" value="1"/>
</dbReference>
<keyword evidence="18" id="KW-1185">Reference proteome</keyword>
<evidence type="ECO:0000313" key="17">
    <source>
        <dbReference type="EMBL" id="AAS53938.2"/>
    </source>
</evidence>
<dbReference type="InterPro" id="IPR036412">
    <property type="entry name" value="HAD-like_sf"/>
</dbReference>
<accession>Q752K7</accession>
<keyword evidence="10 13" id="KW-1133">Transmembrane helix</keyword>
<dbReference type="InterPro" id="IPR023214">
    <property type="entry name" value="HAD_sf"/>
</dbReference>
<feature type="domain" description="P5B-type ATPase N-terminal" evidence="16">
    <location>
        <begin position="301"/>
        <end position="423"/>
    </location>
</feature>
<dbReference type="RefSeq" id="NP_986114.2">
    <property type="nucleotide sequence ID" value="NM_212250.2"/>
</dbReference>
<dbReference type="InterPro" id="IPR023298">
    <property type="entry name" value="ATPase_P-typ_TM_dom_sf"/>
</dbReference>
<feature type="transmembrane region" description="Helical" evidence="13">
    <location>
        <begin position="1213"/>
        <end position="1237"/>
    </location>
</feature>
<dbReference type="EC" id="7.2.2.-" evidence="13"/>
<evidence type="ECO:0000256" key="11">
    <source>
        <dbReference type="ARBA" id="ARBA00023136"/>
    </source>
</evidence>
<dbReference type="SUPFAM" id="SSF56784">
    <property type="entry name" value="HAD-like"/>
    <property type="match status" value="1"/>
</dbReference>
<dbReference type="FunFam" id="3.40.50.1000:FF:000068">
    <property type="entry name" value="Cation-transporting ATPase"/>
    <property type="match status" value="1"/>
</dbReference>
<keyword evidence="6 13" id="KW-0547">Nucleotide-binding</keyword>
<dbReference type="OrthoDB" id="48943at2759"/>
<dbReference type="Gene3D" id="2.70.150.10">
    <property type="entry name" value="Calcium-transporting ATPase, cytoplasmic transduction domain A"/>
    <property type="match status" value="1"/>
</dbReference>
<dbReference type="SUPFAM" id="SSF81653">
    <property type="entry name" value="Calcium ATPase, transduction domain A"/>
    <property type="match status" value="1"/>
</dbReference>
<keyword evidence="7 13" id="KW-0067">ATP-binding</keyword>
<evidence type="ECO:0000256" key="14">
    <source>
        <dbReference type="SAM" id="MobiDB-lite"/>
    </source>
</evidence>
<feature type="transmembrane region" description="Helical" evidence="13">
    <location>
        <begin position="1403"/>
        <end position="1427"/>
    </location>
</feature>
<feature type="transmembrane region" description="Helical" evidence="13">
    <location>
        <begin position="1363"/>
        <end position="1383"/>
    </location>
</feature>
<dbReference type="FunFam" id="2.70.150.10:FF:000057">
    <property type="entry name" value="Cation-transporting ATPase"/>
    <property type="match status" value="1"/>
</dbReference>
<dbReference type="GO" id="GO:0006874">
    <property type="term" value="P:intracellular calcium ion homeostasis"/>
    <property type="evidence" value="ECO:0000318"/>
    <property type="project" value="GO_Central"/>
</dbReference>
<dbReference type="GO" id="GO:0016020">
    <property type="term" value="C:membrane"/>
    <property type="evidence" value="ECO:0000318"/>
    <property type="project" value="GO_Central"/>
</dbReference>
<evidence type="ECO:0000256" key="10">
    <source>
        <dbReference type="ARBA" id="ARBA00022989"/>
    </source>
</evidence>
<dbReference type="Proteomes" id="UP000000591">
    <property type="component" value="Chromosome VI"/>
</dbReference>
<dbReference type="InterPro" id="IPR023299">
    <property type="entry name" value="ATPase_P-typ_cyto_dom_N"/>
</dbReference>
<dbReference type="FunCoup" id="Q752K7">
    <property type="interactions" value="349"/>
</dbReference>
<dbReference type="InterPro" id="IPR008250">
    <property type="entry name" value="ATPase_P-typ_transduc_dom_A_sf"/>
</dbReference>
<dbReference type="GeneID" id="4622395"/>
<evidence type="ECO:0000256" key="9">
    <source>
        <dbReference type="ARBA" id="ARBA00022967"/>
    </source>
</evidence>
<feature type="transmembrane region" description="Helical" evidence="13">
    <location>
        <begin position="1287"/>
        <end position="1308"/>
    </location>
</feature>
<dbReference type="Gene3D" id="1.20.1110.10">
    <property type="entry name" value="Calcium-transporting ATPase, transmembrane domain"/>
    <property type="match status" value="1"/>
</dbReference>
<dbReference type="SFLD" id="SFLDS00003">
    <property type="entry name" value="Haloacid_Dehalogenase"/>
    <property type="match status" value="1"/>
</dbReference>
<dbReference type="OMA" id="FSCFQYM"/>
<dbReference type="InterPro" id="IPR059000">
    <property type="entry name" value="ATPase_P-type_domA"/>
</dbReference>
<feature type="transmembrane region" description="Helical" evidence="13">
    <location>
        <begin position="720"/>
        <end position="741"/>
    </location>
</feature>
<dbReference type="Pfam" id="PF00122">
    <property type="entry name" value="E1-E2_ATPase"/>
    <property type="match status" value="1"/>
</dbReference>
<dbReference type="KEGG" id="ago:AGOS_AFR567W"/>
<comment type="similarity">
    <text evidence="2 13">Belongs to the cation transport ATPase (P-type) (TC 3.A.3) family. Type V subfamily.</text>
</comment>
<dbReference type="NCBIfam" id="TIGR01657">
    <property type="entry name" value="P-ATPase-V"/>
    <property type="match status" value="1"/>
</dbReference>
<evidence type="ECO:0000256" key="2">
    <source>
        <dbReference type="ARBA" id="ARBA00006000"/>
    </source>
</evidence>
<dbReference type="InParanoid" id="Q752K7"/>
<dbReference type="InterPro" id="IPR047819">
    <property type="entry name" value="P5A-ATPase_N"/>
</dbReference>
<dbReference type="SFLD" id="SFLDG00002">
    <property type="entry name" value="C1.7:_P-type_atpase_like"/>
    <property type="match status" value="1"/>
</dbReference>
<evidence type="ECO:0000256" key="12">
    <source>
        <dbReference type="ARBA" id="ARBA00049360"/>
    </source>
</evidence>
<dbReference type="InterPro" id="IPR044492">
    <property type="entry name" value="P_typ_ATPase_HD_dom"/>
</dbReference>
<dbReference type="Gene3D" id="3.40.50.1000">
    <property type="entry name" value="HAD superfamily/HAD-like"/>
    <property type="match status" value="1"/>
</dbReference>
<dbReference type="CDD" id="cd07542">
    <property type="entry name" value="P-type_ATPase_cation"/>
    <property type="match status" value="1"/>
</dbReference>
<feature type="region of interest" description="Disordered" evidence="14">
    <location>
        <begin position="224"/>
        <end position="246"/>
    </location>
</feature>
<keyword evidence="8 13" id="KW-0460">Magnesium</keyword>
<evidence type="ECO:0000256" key="13">
    <source>
        <dbReference type="RuleBase" id="RU362082"/>
    </source>
</evidence>
<evidence type="ECO:0000256" key="8">
    <source>
        <dbReference type="ARBA" id="ARBA00022842"/>
    </source>
</evidence>
<dbReference type="EMBL" id="AE016819">
    <property type="protein sequence ID" value="AAS53938.2"/>
    <property type="molecule type" value="Genomic_DNA"/>
</dbReference>
<dbReference type="Pfam" id="PF12409">
    <property type="entry name" value="P5-ATPase"/>
    <property type="match status" value="1"/>
</dbReference>
<evidence type="ECO:0000256" key="7">
    <source>
        <dbReference type="ARBA" id="ARBA00022840"/>
    </source>
</evidence>
<keyword evidence="9 13" id="KW-1278">Translocase</keyword>
<gene>
    <name evidence="17" type="ORF">AGOS_AFR567W</name>
</gene>
<evidence type="ECO:0000256" key="3">
    <source>
        <dbReference type="ARBA" id="ARBA00022553"/>
    </source>
</evidence>
<keyword evidence="11 13" id="KW-0472">Membrane</keyword>
<dbReference type="InterPro" id="IPR001757">
    <property type="entry name" value="P_typ_ATPase"/>
</dbReference>
<dbReference type="InterPro" id="IPR047821">
    <property type="entry name" value="P5B-type_ATPase"/>
</dbReference>
<dbReference type="GO" id="GO:0046872">
    <property type="term" value="F:metal ion binding"/>
    <property type="evidence" value="ECO:0007669"/>
    <property type="project" value="UniProtKB-UniRule"/>
</dbReference>
<dbReference type="GO" id="GO:0055085">
    <property type="term" value="P:transmembrane transport"/>
    <property type="evidence" value="ECO:0000318"/>
    <property type="project" value="GO_Central"/>
</dbReference>
<dbReference type="SFLD" id="SFLDF00027">
    <property type="entry name" value="p-type_atpase"/>
    <property type="match status" value="1"/>
</dbReference>
<evidence type="ECO:0000313" key="18">
    <source>
        <dbReference type="Proteomes" id="UP000000591"/>
    </source>
</evidence>
<feature type="transmembrane region" description="Helical" evidence="13">
    <location>
        <begin position="1249"/>
        <end position="1266"/>
    </location>
</feature>
<dbReference type="eggNOG" id="KOG0208">
    <property type="taxonomic scope" value="Eukaryota"/>
</dbReference>
<reference evidence="17 18" key="1">
    <citation type="journal article" date="2004" name="Science">
        <title>The Ashbya gossypii genome as a tool for mapping the ancient Saccharomyces cerevisiae genome.</title>
        <authorList>
            <person name="Dietrich F.S."/>
            <person name="Voegeli S."/>
            <person name="Brachat S."/>
            <person name="Lerch A."/>
            <person name="Gates K."/>
            <person name="Steiner S."/>
            <person name="Mohr C."/>
            <person name="Pohlmann R."/>
            <person name="Luedi P."/>
            <person name="Choi S."/>
            <person name="Wing R.A."/>
            <person name="Flavier A."/>
            <person name="Gaffney T.D."/>
            <person name="Philippsen P."/>
        </authorList>
    </citation>
    <scope>NUCLEOTIDE SEQUENCE [LARGE SCALE GENOMIC DNA]</scope>
    <source>
        <strain evidence="18">ATCC 10895 / CBS 109.51 / FGSC 9923 / NRRL Y-1056</strain>
    </source>
</reference>
<feature type="compositionally biased region" description="Polar residues" evidence="14">
    <location>
        <begin position="156"/>
        <end position="165"/>
    </location>
</feature>
<dbReference type="GO" id="GO:0019829">
    <property type="term" value="F:ATPase-coupled monoatomic cation transmembrane transporter activity"/>
    <property type="evidence" value="ECO:0000318"/>
    <property type="project" value="GO_Central"/>
</dbReference>
<evidence type="ECO:0000259" key="15">
    <source>
        <dbReference type="Pfam" id="PF00122"/>
    </source>
</evidence>
<organism evidence="17 18">
    <name type="scientific">Eremothecium gossypii (strain ATCC 10895 / CBS 109.51 / FGSC 9923 / NRRL Y-1056)</name>
    <name type="common">Yeast</name>
    <name type="synonym">Ashbya gossypii</name>
    <dbReference type="NCBI Taxonomy" id="284811"/>
    <lineage>
        <taxon>Eukaryota</taxon>
        <taxon>Fungi</taxon>
        <taxon>Dikarya</taxon>
        <taxon>Ascomycota</taxon>
        <taxon>Saccharomycotina</taxon>
        <taxon>Saccharomycetes</taxon>
        <taxon>Saccharomycetales</taxon>
        <taxon>Saccharomycetaceae</taxon>
        <taxon>Eremothecium</taxon>
    </lineage>
</organism>